<dbReference type="InterPro" id="IPR007484">
    <property type="entry name" value="Peptidase_M28"/>
</dbReference>
<evidence type="ECO:0000256" key="6">
    <source>
        <dbReference type="ARBA" id="ARBA00022989"/>
    </source>
</evidence>
<evidence type="ECO:0000256" key="2">
    <source>
        <dbReference type="ARBA" id="ARBA00007717"/>
    </source>
</evidence>
<evidence type="ECO:0000256" key="1">
    <source>
        <dbReference type="ARBA" id="ARBA00004389"/>
    </source>
</evidence>
<dbReference type="InterPro" id="IPR016574">
    <property type="entry name" value="Nicalin"/>
</dbReference>
<evidence type="ECO:0000256" key="5">
    <source>
        <dbReference type="ARBA" id="ARBA00022824"/>
    </source>
</evidence>
<dbReference type="PANTHER" id="PTHR31826">
    <property type="entry name" value="NICALIN"/>
    <property type="match status" value="1"/>
</dbReference>
<protein>
    <recommendedName>
        <fullName evidence="9">BOS complex subunit NCLN</fullName>
    </recommendedName>
</protein>
<name>A0A016RWP8_9BILA</name>
<keyword evidence="13" id="KW-1185">Reference proteome</keyword>
<keyword evidence="5" id="KW-0256">Endoplasmic reticulum</keyword>
<dbReference type="Proteomes" id="UP000024635">
    <property type="component" value="Unassembled WGS sequence"/>
</dbReference>
<dbReference type="Pfam" id="PF04389">
    <property type="entry name" value="Peptidase_M28"/>
    <property type="match status" value="1"/>
</dbReference>
<keyword evidence="8" id="KW-0325">Glycoprotein</keyword>
<dbReference type="GO" id="GO:0005789">
    <property type="term" value="C:endoplasmic reticulum membrane"/>
    <property type="evidence" value="ECO:0007669"/>
    <property type="project" value="UniProtKB-SubCell"/>
</dbReference>
<comment type="subcellular location">
    <subcellularLocation>
        <location evidence="1">Endoplasmic reticulum membrane</location>
        <topology evidence="1">Single-pass membrane protein</topology>
    </subcellularLocation>
</comment>
<feature type="domain" description="Peptidase M28" evidence="11">
    <location>
        <begin position="291"/>
        <end position="500"/>
    </location>
</feature>
<dbReference type="Gene3D" id="3.40.630.10">
    <property type="entry name" value="Zn peptidases"/>
    <property type="match status" value="1"/>
</dbReference>
<keyword evidence="6 10" id="KW-1133">Transmembrane helix</keyword>
<dbReference type="AlphaFoldDB" id="A0A016RWP8"/>
<comment type="similarity">
    <text evidence="2">Belongs to the nicastrin family.</text>
</comment>
<dbReference type="SUPFAM" id="SSF53187">
    <property type="entry name" value="Zn-dependent exopeptidases"/>
    <property type="match status" value="1"/>
</dbReference>
<keyword evidence="3 10" id="KW-0812">Transmembrane</keyword>
<feature type="transmembrane region" description="Helical" evidence="10">
    <location>
        <begin position="601"/>
        <end position="622"/>
    </location>
</feature>
<evidence type="ECO:0000256" key="4">
    <source>
        <dbReference type="ARBA" id="ARBA00022729"/>
    </source>
</evidence>
<comment type="caution">
    <text evidence="12">The sequence shown here is derived from an EMBL/GenBank/DDBJ whole genome shotgun (WGS) entry which is preliminary data.</text>
</comment>
<sequence length="640" mass="70651">MKSHIVWDNPACDSQLQLLNLTLEITQENKISGIPPIQKVLVREGVLPGSCRYWIEMHSIESHHRDFRAERNDTYCRMKRWQSASSKIASRTTVIIMEELLEAIRNPFFIVYISVLLSFCVVNGSQQLGDKVELEFQAFRLQQYELNGNIIGSKTFRVQYEAVSLNSKALRRCVVTSWRDLTGHTNLDDLLANSVGALLVIIPSDLDALSPADKTLFSELERRLATARTDMAVYVIYSSPEASAILSDVQHSSGVTKSATQQLINSIAANTFQFTSTGSPSTNALTYKPNNIIGRLSSSERSAPTIAFVAHYDSHAAFPGAAVGADSNGSGVVVLLELLAIFRKLYEKPATRPPFNLVFVWTAAGKYNYQGARQFIEDFQSDNSDDHRLEMAICVEALGGVGPLRMHASKQPADGSAADRLLRRLRLAAPNQSVELVTKKISMNQPSAWEHEKFNIKRLPAITLSRLPTHDDPIRKSMLDTPSQLSLEALEQNIRTIAEAVLGHMLSLPEGGYSTDPRVSADTSVLSRDAVDRQRLAHAIRLFATRPRPVADEAATVACAANLAVAVGNYAKVTVSPVSMHEVQIWPGVADRLMAERVKPAVFDLVIAGGVFAYLAAFYHLVSRAQRVLESAMLKLRKRV</sequence>
<evidence type="ECO:0000256" key="3">
    <source>
        <dbReference type="ARBA" id="ARBA00022692"/>
    </source>
</evidence>
<evidence type="ECO:0000313" key="13">
    <source>
        <dbReference type="Proteomes" id="UP000024635"/>
    </source>
</evidence>
<dbReference type="STRING" id="53326.A0A016RWP8"/>
<keyword evidence="7 10" id="KW-0472">Membrane</keyword>
<evidence type="ECO:0000313" key="12">
    <source>
        <dbReference type="EMBL" id="EYB82726.1"/>
    </source>
</evidence>
<proteinExistence type="inferred from homology"/>
<accession>A0A016RWP8</accession>
<dbReference type="OrthoDB" id="5913609at2759"/>
<organism evidence="12 13">
    <name type="scientific">Ancylostoma ceylanicum</name>
    <dbReference type="NCBI Taxonomy" id="53326"/>
    <lineage>
        <taxon>Eukaryota</taxon>
        <taxon>Metazoa</taxon>
        <taxon>Ecdysozoa</taxon>
        <taxon>Nematoda</taxon>
        <taxon>Chromadorea</taxon>
        <taxon>Rhabditida</taxon>
        <taxon>Rhabditina</taxon>
        <taxon>Rhabditomorpha</taxon>
        <taxon>Strongyloidea</taxon>
        <taxon>Ancylostomatidae</taxon>
        <taxon>Ancylostomatinae</taxon>
        <taxon>Ancylostoma</taxon>
    </lineage>
</organism>
<evidence type="ECO:0000256" key="8">
    <source>
        <dbReference type="ARBA" id="ARBA00023180"/>
    </source>
</evidence>
<evidence type="ECO:0000256" key="7">
    <source>
        <dbReference type="ARBA" id="ARBA00023136"/>
    </source>
</evidence>
<dbReference type="EMBL" id="JARK01001688">
    <property type="protein sequence ID" value="EYB82726.1"/>
    <property type="molecule type" value="Genomic_DNA"/>
</dbReference>
<dbReference type="GO" id="GO:0009966">
    <property type="term" value="P:regulation of signal transduction"/>
    <property type="evidence" value="ECO:0007669"/>
    <property type="project" value="InterPro"/>
</dbReference>
<evidence type="ECO:0000256" key="9">
    <source>
        <dbReference type="ARBA" id="ARBA00034873"/>
    </source>
</evidence>
<reference evidence="13" key="1">
    <citation type="journal article" date="2015" name="Nat. Genet.">
        <title>The genome and transcriptome of the zoonotic hookworm Ancylostoma ceylanicum identify infection-specific gene families.</title>
        <authorList>
            <person name="Schwarz E.M."/>
            <person name="Hu Y."/>
            <person name="Antoshechkin I."/>
            <person name="Miller M.M."/>
            <person name="Sternberg P.W."/>
            <person name="Aroian R.V."/>
        </authorList>
    </citation>
    <scope>NUCLEOTIDE SEQUENCE</scope>
    <source>
        <strain evidence="13">HY135</strain>
    </source>
</reference>
<evidence type="ECO:0000259" key="11">
    <source>
        <dbReference type="Pfam" id="PF04389"/>
    </source>
</evidence>
<keyword evidence="4" id="KW-0732">Signal</keyword>
<evidence type="ECO:0000256" key="10">
    <source>
        <dbReference type="SAM" id="Phobius"/>
    </source>
</evidence>
<gene>
    <name evidence="12" type="primary">Acey_s0352.g3256</name>
    <name evidence="12" type="synonym">Acey-nra-2</name>
    <name evidence="12" type="ORF">Y032_0352g3256</name>
</gene>